<dbReference type="AlphaFoldDB" id="A0A645JC80"/>
<protein>
    <submittedName>
        <fullName evidence="1">Uncharacterized protein</fullName>
    </submittedName>
</protein>
<accession>A0A645JC80</accession>
<sequence>MVAVNARAVSEVGAIAHDAGDARRLPTLTIDTVIGFASPEDRAAFAAELQSAVAGLVARYHHDDGRPHRLTVSSYPRPREEAS</sequence>
<organism evidence="1">
    <name type="scientific">bioreactor metagenome</name>
    <dbReference type="NCBI Taxonomy" id="1076179"/>
    <lineage>
        <taxon>unclassified sequences</taxon>
        <taxon>metagenomes</taxon>
        <taxon>ecological metagenomes</taxon>
    </lineage>
</organism>
<dbReference type="EMBL" id="VSSQ01136239">
    <property type="protein sequence ID" value="MPN60670.1"/>
    <property type="molecule type" value="Genomic_DNA"/>
</dbReference>
<gene>
    <name evidence="1" type="ORF">SDC9_208401</name>
</gene>
<proteinExistence type="predicted"/>
<name>A0A645JC80_9ZZZZ</name>
<reference evidence="1" key="1">
    <citation type="submission" date="2019-08" db="EMBL/GenBank/DDBJ databases">
        <authorList>
            <person name="Kucharzyk K."/>
            <person name="Murdoch R.W."/>
            <person name="Higgins S."/>
            <person name="Loffler F."/>
        </authorList>
    </citation>
    <scope>NUCLEOTIDE SEQUENCE</scope>
</reference>
<comment type="caution">
    <text evidence="1">The sequence shown here is derived from an EMBL/GenBank/DDBJ whole genome shotgun (WGS) entry which is preliminary data.</text>
</comment>
<evidence type="ECO:0000313" key="1">
    <source>
        <dbReference type="EMBL" id="MPN60670.1"/>
    </source>
</evidence>